<proteinExistence type="predicted"/>
<dbReference type="Proteomes" id="UP000187455">
    <property type="component" value="Unassembled WGS sequence"/>
</dbReference>
<evidence type="ECO:0000313" key="2">
    <source>
        <dbReference type="Proteomes" id="UP000187455"/>
    </source>
</evidence>
<dbReference type="AlphaFoldDB" id="A0A1R0H836"/>
<gene>
    <name evidence="1" type="ORF">AYI68_g564</name>
</gene>
<protein>
    <submittedName>
        <fullName evidence="1">Uncharacterized protein</fullName>
    </submittedName>
</protein>
<comment type="caution">
    <text evidence="1">The sequence shown here is derived from an EMBL/GenBank/DDBJ whole genome shotgun (WGS) entry which is preliminary data.</text>
</comment>
<keyword evidence="2" id="KW-1185">Reference proteome</keyword>
<evidence type="ECO:0000313" key="1">
    <source>
        <dbReference type="EMBL" id="OLY85248.1"/>
    </source>
</evidence>
<name>A0A1R0H836_9FUNG</name>
<accession>A0A1R0H836</accession>
<sequence>MRVLMSDIFASGTQVQSNNLPAYGSGKFISLNSSKKPEKWIQGSQALSQAPEGWHSELYFHKFFTAQNTDT</sequence>
<reference evidence="1 2" key="1">
    <citation type="journal article" date="2016" name="Mol. Biol. Evol.">
        <title>Genome-Wide Survey of Gut Fungi (Harpellales) Reveals the First Horizontally Transferred Ubiquitin Gene from a Mosquito Host.</title>
        <authorList>
            <person name="Wang Y."/>
            <person name="White M.M."/>
            <person name="Kvist S."/>
            <person name="Moncalvo J.M."/>
        </authorList>
    </citation>
    <scope>NUCLEOTIDE SEQUENCE [LARGE SCALE GENOMIC DNA]</scope>
    <source>
        <strain evidence="1 2">ALG-7-W6</strain>
    </source>
</reference>
<dbReference type="EMBL" id="LSSL01000172">
    <property type="protein sequence ID" value="OLY85248.1"/>
    <property type="molecule type" value="Genomic_DNA"/>
</dbReference>
<organism evidence="1 2">
    <name type="scientific">Smittium mucronatum</name>
    <dbReference type="NCBI Taxonomy" id="133383"/>
    <lineage>
        <taxon>Eukaryota</taxon>
        <taxon>Fungi</taxon>
        <taxon>Fungi incertae sedis</taxon>
        <taxon>Zoopagomycota</taxon>
        <taxon>Kickxellomycotina</taxon>
        <taxon>Harpellomycetes</taxon>
        <taxon>Harpellales</taxon>
        <taxon>Legeriomycetaceae</taxon>
        <taxon>Smittium</taxon>
    </lineage>
</organism>